<evidence type="ECO:0000256" key="7">
    <source>
        <dbReference type="ARBA" id="ARBA00023136"/>
    </source>
</evidence>
<gene>
    <name evidence="9" type="ORF">ACFOOQ_07975</name>
</gene>
<dbReference type="InterPro" id="IPR012340">
    <property type="entry name" value="NA-bd_OB-fold"/>
</dbReference>
<dbReference type="InterPro" id="IPR013611">
    <property type="entry name" value="Transp-assoc_OB_typ2"/>
</dbReference>
<keyword evidence="3" id="KW-1003">Cell membrane</keyword>
<evidence type="ECO:0000259" key="8">
    <source>
        <dbReference type="PROSITE" id="PS50893"/>
    </source>
</evidence>
<dbReference type="PROSITE" id="PS50893">
    <property type="entry name" value="ABC_TRANSPORTER_2"/>
    <property type="match status" value="1"/>
</dbReference>
<sequence>MTRIVVETIARCWGAVRAVDDVSFTAEAGQLLVLLGPSGCGKSTTLRLIAGLEAASAGRILIGDRDVTHLPPAERRIAMVFQSYALFPHLTVAENIVFGLKVRRLPRAERDARLKRVAALVGLEPYLGRRPAELSGGQRQRVALGRAIIAEAPVCLMDEPLSNLDAQLRHEMRSEIRSLQQRLGMTMIYVTHDQTEAMTMADRIILMRAGRIAEAGTPDALYGRPQTAFAARFLGTPPMNLLPLGPLRPLLAPDLRAALPGGIGADAQLGIRPEAISLGETGVAALVEAAEYLGADTVLLCRIGETAIAARIPGHPRLRAGDAVRLGWTAGDQHLFANDGWRIATPAGHPQSSRSKESAA</sequence>
<dbReference type="InterPro" id="IPR015855">
    <property type="entry name" value="ABC_transpr_MalK-like"/>
</dbReference>
<dbReference type="InterPro" id="IPR003439">
    <property type="entry name" value="ABC_transporter-like_ATP-bd"/>
</dbReference>
<dbReference type="Gene3D" id="3.40.50.300">
    <property type="entry name" value="P-loop containing nucleotide triphosphate hydrolases"/>
    <property type="match status" value="1"/>
</dbReference>
<keyword evidence="5 9" id="KW-0067">ATP-binding</keyword>
<dbReference type="Proteomes" id="UP001595711">
    <property type="component" value="Unassembled WGS sequence"/>
</dbReference>
<proteinExistence type="inferred from homology"/>
<dbReference type="InterPro" id="IPR003593">
    <property type="entry name" value="AAA+_ATPase"/>
</dbReference>
<evidence type="ECO:0000256" key="5">
    <source>
        <dbReference type="ARBA" id="ARBA00022840"/>
    </source>
</evidence>
<evidence type="ECO:0000256" key="4">
    <source>
        <dbReference type="ARBA" id="ARBA00022741"/>
    </source>
</evidence>
<name>A0ABV7VDE0_9PROT</name>
<dbReference type="EMBL" id="JBHRYJ010000001">
    <property type="protein sequence ID" value="MFC3675476.1"/>
    <property type="molecule type" value="Genomic_DNA"/>
</dbReference>
<protein>
    <submittedName>
        <fullName evidence="9">ABC transporter ATP-binding protein</fullName>
    </submittedName>
</protein>
<organism evidence="9 10">
    <name type="scientific">Ferrovibrio xuzhouensis</name>
    <dbReference type="NCBI Taxonomy" id="1576914"/>
    <lineage>
        <taxon>Bacteria</taxon>
        <taxon>Pseudomonadati</taxon>
        <taxon>Pseudomonadota</taxon>
        <taxon>Alphaproteobacteria</taxon>
        <taxon>Rhodospirillales</taxon>
        <taxon>Rhodospirillaceae</taxon>
        <taxon>Ferrovibrio</taxon>
    </lineage>
</organism>
<dbReference type="InterPro" id="IPR047641">
    <property type="entry name" value="ABC_transpr_MalK/UgpC-like"/>
</dbReference>
<dbReference type="GO" id="GO:0005524">
    <property type="term" value="F:ATP binding"/>
    <property type="evidence" value="ECO:0007669"/>
    <property type="project" value="UniProtKB-KW"/>
</dbReference>
<dbReference type="PROSITE" id="PS00211">
    <property type="entry name" value="ABC_TRANSPORTER_1"/>
    <property type="match status" value="1"/>
</dbReference>
<dbReference type="SUPFAM" id="SSF50331">
    <property type="entry name" value="MOP-like"/>
    <property type="match status" value="1"/>
</dbReference>
<dbReference type="Pfam" id="PF00005">
    <property type="entry name" value="ABC_tran"/>
    <property type="match status" value="1"/>
</dbReference>
<comment type="similarity">
    <text evidence="1">Belongs to the ABC transporter superfamily.</text>
</comment>
<keyword evidence="7" id="KW-0472">Membrane</keyword>
<keyword evidence="2" id="KW-0813">Transport</keyword>
<dbReference type="PANTHER" id="PTHR43875:SF15">
    <property type="entry name" value="TREHALOSE IMPORT ATP-BINDING PROTEIN SUGC"/>
    <property type="match status" value="1"/>
</dbReference>
<evidence type="ECO:0000256" key="3">
    <source>
        <dbReference type="ARBA" id="ARBA00022475"/>
    </source>
</evidence>
<feature type="domain" description="ABC transporter" evidence="8">
    <location>
        <begin position="4"/>
        <end position="234"/>
    </location>
</feature>
<keyword evidence="10" id="KW-1185">Reference proteome</keyword>
<dbReference type="InterPro" id="IPR017871">
    <property type="entry name" value="ABC_transporter-like_CS"/>
</dbReference>
<comment type="caution">
    <text evidence="9">The sequence shown here is derived from an EMBL/GenBank/DDBJ whole genome shotgun (WGS) entry which is preliminary data.</text>
</comment>
<dbReference type="RefSeq" id="WP_379724125.1">
    <property type="nucleotide sequence ID" value="NZ_JBHRYJ010000001.1"/>
</dbReference>
<dbReference type="InterPro" id="IPR027417">
    <property type="entry name" value="P-loop_NTPase"/>
</dbReference>
<dbReference type="CDD" id="cd03301">
    <property type="entry name" value="ABC_MalK_N"/>
    <property type="match status" value="1"/>
</dbReference>
<keyword evidence="6" id="KW-1278">Translocase</keyword>
<dbReference type="Gene3D" id="2.40.50.140">
    <property type="entry name" value="Nucleic acid-binding proteins"/>
    <property type="match status" value="1"/>
</dbReference>
<reference evidence="10" key="1">
    <citation type="journal article" date="2019" name="Int. J. Syst. Evol. Microbiol.">
        <title>The Global Catalogue of Microorganisms (GCM) 10K type strain sequencing project: providing services to taxonomists for standard genome sequencing and annotation.</title>
        <authorList>
            <consortium name="The Broad Institute Genomics Platform"/>
            <consortium name="The Broad Institute Genome Sequencing Center for Infectious Disease"/>
            <person name="Wu L."/>
            <person name="Ma J."/>
        </authorList>
    </citation>
    <scope>NUCLEOTIDE SEQUENCE [LARGE SCALE GENOMIC DNA]</scope>
    <source>
        <strain evidence="10">KCTC 42182</strain>
    </source>
</reference>
<evidence type="ECO:0000313" key="9">
    <source>
        <dbReference type="EMBL" id="MFC3675476.1"/>
    </source>
</evidence>
<dbReference type="PANTHER" id="PTHR43875">
    <property type="entry name" value="MALTODEXTRIN IMPORT ATP-BINDING PROTEIN MSMX"/>
    <property type="match status" value="1"/>
</dbReference>
<evidence type="ECO:0000256" key="2">
    <source>
        <dbReference type="ARBA" id="ARBA00022448"/>
    </source>
</evidence>
<evidence type="ECO:0000256" key="1">
    <source>
        <dbReference type="ARBA" id="ARBA00005417"/>
    </source>
</evidence>
<dbReference type="SUPFAM" id="SSF52540">
    <property type="entry name" value="P-loop containing nucleoside triphosphate hydrolases"/>
    <property type="match status" value="1"/>
</dbReference>
<dbReference type="SMART" id="SM00382">
    <property type="entry name" value="AAA"/>
    <property type="match status" value="1"/>
</dbReference>
<evidence type="ECO:0000313" key="10">
    <source>
        <dbReference type="Proteomes" id="UP001595711"/>
    </source>
</evidence>
<keyword evidence="4" id="KW-0547">Nucleotide-binding</keyword>
<dbReference type="Pfam" id="PF08402">
    <property type="entry name" value="TOBE_2"/>
    <property type="match status" value="1"/>
</dbReference>
<accession>A0ABV7VDE0</accession>
<dbReference type="InterPro" id="IPR008995">
    <property type="entry name" value="Mo/tungstate-bd_C_term_dom"/>
</dbReference>
<evidence type="ECO:0000256" key="6">
    <source>
        <dbReference type="ARBA" id="ARBA00022967"/>
    </source>
</evidence>